<keyword evidence="5" id="KW-0472">Membrane</keyword>
<evidence type="ECO:0000313" key="6">
    <source>
        <dbReference type="EMBL" id="AJO22487.1"/>
    </source>
</evidence>
<keyword evidence="3" id="KW-0812">Transmembrane</keyword>
<keyword evidence="4" id="KW-1133">Transmembrane helix</keyword>
<dbReference type="GO" id="GO:0055085">
    <property type="term" value="P:transmembrane transport"/>
    <property type="evidence" value="ECO:0007669"/>
    <property type="project" value="TreeGrafter"/>
</dbReference>
<organism evidence="6 7">
    <name type="scientific">Heyndrickxia coagulans</name>
    <name type="common">Weizmannia coagulans</name>
    <dbReference type="NCBI Taxonomy" id="1398"/>
    <lineage>
        <taxon>Bacteria</taxon>
        <taxon>Bacillati</taxon>
        <taxon>Bacillota</taxon>
        <taxon>Bacilli</taxon>
        <taxon>Bacillales</taxon>
        <taxon>Bacillaceae</taxon>
        <taxon>Heyndrickxia</taxon>
    </lineage>
</organism>
<dbReference type="GO" id="GO:0016020">
    <property type="term" value="C:membrane"/>
    <property type="evidence" value="ECO:0007669"/>
    <property type="project" value="UniProtKB-SubCell"/>
</dbReference>
<dbReference type="EMBL" id="CP010525">
    <property type="protein sequence ID" value="AJO22487.1"/>
    <property type="molecule type" value="Genomic_DNA"/>
</dbReference>
<proteinExistence type="inferred from homology"/>
<evidence type="ECO:0000256" key="2">
    <source>
        <dbReference type="ARBA" id="ARBA00009773"/>
    </source>
</evidence>
<name>A0A0C5CM87_HEYCO</name>
<comment type="similarity">
    <text evidence="2">Belongs to the autoinducer-2 exporter (AI-2E) (TC 2.A.86) family.</text>
</comment>
<dbReference type="Proteomes" id="UP000032024">
    <property type="component" value="Chromosome"/>
</dbReference>
<dbReference type="Pfam" id="PF01594">
    <property type="entry name" value="AI-2E_transport"/>
    <property type="match status" value="1"/>
</dbReference>
<reference evidence="7" key="1">
    <citation type="submission" date="2015-01" db="EMBL/GenBank/DDBJ databases">
        <title>Comparative genome analysis of Bacillus coagulans HM-08, Clostridium butyricum HM-68, Bacillus subtilis HM-66 and Bacillus paralicheniformis BL-09.</title>
        <authorList>
            <person name="Zhang H."/>
        </authorList>
    </citation>
    <scope>NUCLEOTIDE SEQUENCE [LARGE SCALE GENOMIC DNA]</scope>
    <source>
        <strain evidence="7">HM-08</strain>
    </source>
</reference>
<evidence type="ECO:0000256" key="1">
    <source>
        <dbReference type="ARBA" id="ARBA00004141"/>
    </source>
</evidence>
<protein>
    <submittedName>
        <fullName evidence="6">Uncharacterized protein</fullName>
    </submittedName>
</protein>
<evidence type="ECO:0000256" key="4">
    <source>
        <dbReference type="ARBA" id="ARBA00022989"/>
    </source>
</evidence>
<keyword evidence="7" id="KW-1185">Reference proteome</keyword>
<evidence type="ECO:0000256" key="3">
    <source>
        <dbReference type="ARBA" id="ARBA00022692"/>
    </source>
</evidence>
<comment type="subcellular location">
    <subcellularLocation>
        <location evidence="1">Membrane</location>
        <topology evidence="1">Multi-pass membrane protein</topology>
    </subcellularLocation>
</comment>
<dbReference type="PANTHER" id="PTHR21716:SF15">
    <property type="entry name" value="TRANSPORT PROTEIN YRRI-RELATED"/>
    <property type="match status" value="1"/>
</dbReference>
<dbReference type="GeneID" id="93259416"/>
<evidence type="ECO:0000313" key="7">
    <source>
        <dbReference type="Proteomes" id="UP000032024"/>
    </source>
</evidence>
<dbReference type="AlphaFoldDB" id="A0A0C5CM87"/>
<accession>A0A0C5CM87</accession>
<gene>
    <name evidence="6" type="ORF">SB48_HM08orf02681</name>
</gene>
<dbReference type="RefSeq" id="WP_014097920.1">
    <property type="nucleotide sequence ID" value="NZ_CP010525.1"/>
</dbReference>
<dbReference type="PANTHER" id="PTHR21716">
    <property type="entry name" value="TRANSMEMBRANE PROTEIN"/>
    <property type="match status" value="1"/>
</dbReference>
<sequence length="363" mass="40647">MQRFRGTWLYKLFWLLFILIILYVLLLLKPFWAPVLRVVLAVCLPLLIGGFIAYILHPLVEFLYKNGLPRGLAILIIYILFFGGTAYGVYRGLPLVIAQMNDLSEHLPQFADQYRDGVVYLQTSMKHWPDGLQDQIDERIERFELWLSANVSNSINMLMQLVNYAIALAVIPFISFYLLKDFEHVKKAALALTPEKWRPSAAAFIRDVDRSIGGYLRGQLLDCLLIGFLSFVAFAILGMKYPILLGIIIGVTNVIPYFGPVLGAIPVSVIAATISLKFVLYVVIIVFVLQFIESNILSPFIVGKSLHLHPLFIIIALIAGEEIAGIAGLILAVPALAVLKVAIIHARKTLRFSGRTNQVDKPE</sequence>
<dbReference type="InterPro" id="IPR002549">
    <property type="entry name" value="AI-2E-like"/>
</dbReference>
<evidence type="ECO:0000256" key="5">
    <source>
        <dbReference type="ARBA" id="ARBA00023136"/>
    </source>
</evidence>